<dbReference type="Proteomes" id="UP000280842">
    <property type="component" value="Unassembled WGS sequence"/>
</dbReference>
<sequence>MKIKSIISGIFLLSVFSYISKAQPPVVPQPPAIPPGFDIVLPKKDVVGEDPKDIPRYKSSVRISYEKNIYNSQENIRVSYYSKDDIDKIRKFYLDSMKTKNWKLVTEKATSGFIYSNIEMKGSRTLEFKKANCRQQYDCIPYVIITLTGYKINNKNYTKIDIDLTKKAD</sequence>
<proteinExistence type="predicted"/>
<evidence type="ECO:0000313" key="2">
    <source>
        <dbReference type="EMBL" id="RMA93202.1"/>
    </source>
</evidence>
<reference evidence="2 3" key="1">
    <citation type="submission" date="2018-10" db="EMBL/GenBank/DDBJ databases">
        <title>Genomic Encyclopedia of Archaeal and Bacterial Type Strains, Phase II (KMG-II): from individual species to whole genera.</title>
        <authorList>
            <person name="Goeker M."/>
        </authorList>
    </citation>
    <scope>NUCLEOTIDE SEQUENCE [LARGE SCALE GENOMIC DNA]</scope>
    <source>
        <strain evidence="2 3">VM1</strain>
    </source>
</reference>
<comment type="caution">
    <text evidence="2">The sequence shown here is derived from an EMBL/GenBank/DDBJ whole genome shotgun (WGS) entry which is preliminary data.</text>
</comment>
<accession>A0A3M0BQL5</accession>
<name>A0A3M0BQL5_9AQUI</name>
<dbReference type="AlphaFoldDB" id="A0A3M0BQL5"/>
<feature type="chain" id="PRO_5018115910" evidence="1">
    <location>
        <begin position="23"/>
        <end position="169"/>
    </location>
</feature>
<dbReference type="OrthoDB" id="5244900at2"/>
<keyword evidence="1" id="KW-0732">Signal</keyword>
<keyword evidence="3" id="KW-1185">Reference proteome</keyword>
<evidence type="ECO:0000313" key="3">
    <source>
        <dbReference type="Proteomes" id="UP000280842"/>
    </source>
</evidence>
<protein>
    <submittedName>
        <fullName evidence="2">Uncharacterized protein</fullName>
    </submittedName>
</protein>
<evidence type="ECO:0000256" key="1">
    <source>
        <dbReference type="SAM" id="SignalP"/>
    </source>
</evidence>
<organism evidence="2 3">
    <name type="scientific">Hydrogenothermus marinus</name>
    <dbReference type="NCBI Taxonomy" id="133270"/>
    <lineage>
        <taxon>Bacteria</taxon>
        <taxon>Pseudomonadati</taxon>
        <taxon>Aquificota</taxon>
        <taxon>Aquificia</taxon>
        <taxon>Aquificales</taxon>
        <taxon>Hydrogenothermaceae</taxon>
        <taxon>Hydrogenothermus</taxon>
    </lineage>
</organism>
<dbReference type="RefSeq" id="WP_121923374.1">
    <property type="nucleotide sequence ID" value="NZ_REFO01000013.1"/>
</dbReference>
<dbReference type="EMBL" id="REFO01000013">
    <property type="protein sequence ID" value="RMA93202.1"/>
    <property type="molecule type" value="Genomic_DNA"/>
</dbReference>
<gene>
    <name evidence="2" type="ORF">CLV39_1258</name>
</gene>
<feature type="signal peptide" evidence="1">
    <location>
        <begin position="1"/>
        <end position="22"/>
    </location>
</feature>